<dbReference type="InterPro" id="IPR025746">
    <property type="entry name" value="PilX_N_dom"/>
</dbReference>
<dbReference type="EMBL" id="JAUCDY010000002">
    <property type="protein sequence ID" value="MDM7857270.1"/>
    <property type="molecule type" value="Genomic_DNA"/>
</dbReference>
<sequence length="210" mass="23301">MNNFNHSQQRGAVLVIALVMLLVLTLLATASMRGTALDARITGNHANNVNLQNLADAALREGEFRLYGPGYIRDKLEPNMEANCVAENTLNKEGFNKPCLLNEMDKADLDKYFAQPITQLAKMTVSSDVLKWMPYRGLDAEKEFDFGNDQPQSFWNVYRIMDGAEEDAALNAEYGDAMKGKGTFFFLVTGQANDEVAVQSTVTTIYLGLD</sequence>
<protein>
    <submittedName>
        <fullName evidence="2">PilX N-terminal domain-containing pilus assembly protein</fullName>
    </submittedName>
</protein>
<dbReference type="RefSeq" id="WP_289409917.1">
    <property type="nucleotide sequence ID" value="NZ_JAUCDY010000002.1"/>
</dbReference>
<keyword evidence="3" id="KW-1185">Reference proteome</keyword>
<accession>A0ABT7SM47</accession>
<dbReference type="Pfam" id="PF14341">
    <property type="entry name" value="PilX_N"/>
    <property type="match status" value="1"/>
</dbReference>
<proteinExistence type="predicted"/>
<reference evidence="2 3" key="1">
    <citation type="submission" date="2023-06" db="EMBL/GenBank/DDBJ databases">
        <title>Thiopseudomonas sp. CY1220 draft genome sequence.</title>
        <authorList>
            <person name="Zhao G."/>
            <person name="An M."/>
        </authorList>
    </citation>
    <scope>NUCLEOTIDE SEQUENCE [LARGE SCALE GENOMIC DNA]</scope>
    <source>
        <strain evidence="2 3">CY1220</strain>
    </source>
</reference>
<evidence type="ECO:0000313" key="3">
    <source>
        <dbReference type="Proteomes" id="UP001241056"/>
    </source>
</evidence>
<feature type="domain" description="Type 4 fimbrial biogenesis protein PilX N-terminal" evidence="1">
    <location>
        <begin position="10"/>
        <end position="60"/>
    </location>
</feature>
<dbReference type="Proteomes" id="UP001241056">
    <property type="component" value="Unassembled WGS sequence"/>
</dbReference>
<evidence type="ECO:0000313" key="2">
    <source>
        <dbReference type="EMBL" id="MDM7857270.1"/>
    </source>
</evidence>
<evidence type="ECO:0000259" key="1">
    <source>
        <dbReference type="Pfam" id="PF14341"/>
    </source>
</evidence>
<comment type="caution">
    <text evidence="2">The sequence shown here is derived from an EMBL/GenBank/DDBJ whole genome shotgun (WGS) entry which is preliminary data.</text>
</comment>
<gene>
    <name evidence="2" type="ORF">QEZ41_03100</name>
</gene>
<name>A0ABT7SM47_9GAMM</name>
<organism evidence="2 3">
    <name type="scientific">Thiopseudomonas acetoxidans</name>
    <dbReference type="NCBI Taxonomy" id="3041622"/>
    <lineage>
        <taxon>Bacteria</taxon>
        <taxon>Pseudomonadati</taxon>
        <taxon>Pseudomonadota</taxon>
        <taxon>Gammaproteobacteria</taxon>
        <taxon>Pseudomonadales</taxon>
        <taxon>Pseudomonadaceae</taxon>
        <taxon>Thiopseudomonas</taxon>
    </lineage>
</organism>